<name>A0A2T3AJN0_9PEZI</name>
<dbReference type="Proteomes" id="UP000241462">
    <property type="component" value="Unassembled WGS sequence"/>
</dbReference>
<dbReference type="PANTHER" id="PTHR11271">
    <property type="entry name" value="GUANINE DEAMINASE"/>
    <property type="match status" value="1"/>
</dbReference>
<dbReference type="SUPFAM" id="SSF51338">
    <property type="entry name" value="Composite domain of metallo-dependent hydrolases"/>
    <property type="match status" value="1"/>
</dbReference>
<evidence type="ECO:0000256" key="2">
    <source>
        <dbReference type="ARBA" id="ARBA00022723"/>
    </source>
</evidence>
<dbReference type="FunCoup" id="A0A2T3AJN0">
    <property type="interactions" value="132"/>
</dbReference>
<dbReference type="SUPFAM" id="SSF51556">
    <property type="entry name" value="Metallo-dependent hydrolases"/>
    <property type="match status" value="1"/>
</dbReference>
<dbReference type="AlphaFoldDB" id="A0A2T3AJN0"/>
<accession>A0A2T3AJN0</accession>
<comment type="cofactor">
    <cofactor evidence="1">
        <name>Zn(2+)</name>
        <dbReference type="ChEBI" id="CHEBI:29105"/>
    </cofactor>
</comment>
<dbReference type="PANTHER" id="PTHR11271:SF6">
    <property type="entry name" value="GUANINE DEAMINASE"/>
    <property type="match status" value="1"/>
</dbReference>
<dbReference type="InterPro" id="IPR006680">
    <property type="entry name" value="Amidohydro-rel"/>
</dbReference>
<dbReference type="OrthoDB" id="194468at2759"/>
<feature type="domain" description="Amidohydrolase-related" evidence="5">
    <location>
        <begin position="88"/>
        <end position="491"/>
    </location>
</feature>
<dbReference type="Gene3D" id="2.30.40.10">
    <property type="entry name" value="Urease, subunit C, domain 1"/>
    <property type="match status" value="1"/>
</dbReference>
<keyword evidence="7" id="KW-1185">Reference proteome</keyword>
<organism evidence="6 7">
    <name type="scientific">Coniella lustricola</name>
    <dbReference type="NCBI Taxonomy" id="2025994"/>
    <lineage>
        <taxon>Eukaryota</taxon>
        <taxon>Fungi</taxon>
        <taxon>Dikarya</taxon>
        <taxon>Ascomycota</taxon>
        <taxon>Pezizomycotina</taxon>
        <taxon>Sordariomycetes</taxon>
        <taxon>Sordariomycetidae</taxon>
        <taxon>Diaporthales</taxon>
        <taxon>Schizoparmaceae</taxon>
        <taxon>Coniella</taxon>
    </lineage>
</organism>
<evidence type="ECO:0000313" key="7">
    <source>
        <dbReference type="Proteomes" id="UP000241462"/>
    </source>
</evidence>
<reference evidence="6 7" key="1">
    <citation type="journal article" date="2018" name="Mycol. Prog.">
        <title>Coniella lustricola, a new species from submerged detritus.</title>
        <authorList>
            <person name="Raudabaugh D.B."/>
            <person name="Iturriaga T."/>
            <person name="Carver A."/>
            <person name="Mondo S."/>
            <person name="Pangilinan J."/>
            <person name="Lipzen A."/>
            <person name="He G."/>
            <person name="Amirebrahimi M."/>
            <person name="Grigoriev I.V."/>
            <person name="Miller A.N."/>
        </authorList>
    </citation>
    <scope>NUCLEOTIDE SEQUENCE [LARGE SCALE GENOMIC DNA]</scope>
    <source>
        <strain evidence="6 7">B22-T-1</strain>
    </source>
</reference>
<proteinExistence type="predicted"/>
<dbReference type="Pfam" id="PF01979">
    <property type="entry name" value="Amidohydro_1"/>
    <property type="match status" value="1"/>
</dbReference>
<evidence type="ECO:0000259" key="5">
    <source>
        <dbReference type="Pfam" id="PF01979"/>
    </source>
</evidence>
<dbReference type="STRING" id="2025994.A0A2T3AJN0"/>
<gene>
    <name evidence="6" type="ORF">BD289DRAFT_402513</name>
</gene>
<dbReference type="InterPro" id="IPR032466">
    <property type="entry name" value="Metal_Hydrolase"/>
</dbReference>
<keyword evidence="2" id="KW-0479">Metal-binding</keyword>
<dbReference type="GO" id="GO:0008270">
    <property type="term" value="F:zinc ion binding"/>
    <property type="evidence" value="ECO:0007669"/>
    <property type="project" value="TreeGrafter"/>
</dbReference>
<keyword evidence="3" id="KW-0378">Hydrolase</keyword>
<sequence length="495" mass="53853">MNGTSITPPAAPPNQVYLGTFIYPQRHDALAYLHNTAVYVCGATGKIVAVEPNADRTHGMDETFTRLGWSAAETRILDITPHPVKFFFPGFVDTHIHASQYPNAGIFGKSTLLDWLNTYTFPLEASLSRQQADGIAKAKRIYTRCVRRTLAHGTTCAAYFATRDVTTTNLLADICLVAGQRALVGRVCMDEARTCPDWYRDESAEESVAATEAVAAYITRELDPEGHWVRPIVTPRFAPSCSKSAMVGLAQVAQRDGLFVQTHVSENQGEIELVRELFPHEFGGGSYVGVYDAFGLLHSRTILAHAVHLSEAEVRTVASRGAGVSHCPCSNSAITSGAARVRWLLDRGVRVGLGTDMSGGYSPSVLEAARQAILVSRHVAMGISDKDGPGRAEEKERAKLSVEEVLWLATGGGASLVGLGETMGRFEVGMEWDAQLVGLGGVDVLGEGAKGEDYGDVDVFGWESWEDVVAKWLYNGDDRNTKKVWIRGRLVHERQ</sequence>
<dbReference type="InParanoid" id="A0A2T3AJN0"/>
<dbReference type="Gene3D" id="3.20.20.140">
    <property type="entry name" value="Metal-dependent hydrolases"/>
    <property type="match status" value="1"/>
</dbReference>
<dbReference type="InterPro" id="IPR051607">
    <property type="entry name" value="Metallo-dep_hydrolases"/>
</dbReference>
<evidence type="ECO:0000256" key="4">
    <source>
        <dbReference type="ARBA" id="ARBA00022833"/>
    </source>
</evidence>
<evidence type="ECO:0000256" key="1">
    <source>
        <dbReference type="ARBA" id="ARBA00001947"/>
    </source>
</evidence>
<evidence type="ECO:0000256" key="3">
    <source>
        <dbReference type="ARBA" id="ARBA00022801"/>
    </source>
</evidence>
<dbReference type="GO" id="GO:0046098">
    <property type="term" value="P:guanine metabolic process"/>
    <property type="evidence" value="ECO:0007669"/>
    <property type="project" value="TreeGrafter"/>
</dbReference>
<evidence type="ECO:0000313" key="6">
    <source>
        <dbReference type="EMBL" id="PSS00699.1"/>
    </source>
</evidence>
<protein>
    <recommendedName>
        <fullName evidence="5">Amidohydrolase-related domain-containing protein</fullName>
    </recommendedName>
</protein>
<dbReference type="InterPro" id="IPR011059">
    <property type="entry name" value="Metal-dep_hydrolase_composite"/>
</dbReference>
<dbReference type="GO" id="GO:0005829">
    <property type="term" value="C:cytosol"/>
    <property type="evidence" value="ECO:0007669"/>
    <property type="project" value="TreeGrafter"/>
</dbReference>
<keyword evidence="4" id="KW-0862">Zinc</keyword>
<dbReference type="EMBL" id="KZ678382">
    <property type="protein sequence ID" value="PSS00699.1"/>
    <property type="molecule type" value="Genomic_DNA"/>
</dbReference>
<dbReference type="GO" id="GO:0008892">
    <property type="term" value="F:guanine deaminase activity"/>
    <property type="evidence" value="ECO:0007669"/>
    <property type="project" value="TreeGrafter"/>
</dbReference>